<evidence type="ECO:0000313" key="2">
    <source>
        <dbReference type="Proteomes" id="UP000265520"/>
    </source>
</evidence>
<evidence type="ECO:0000313" key="1">
    <source>
        <dbReference type="EMBL" id="MCI82504.1"/>
    </source>
</evidence>
<dbReference type="Proteomes" id="UP000265520">
    <property type="component" value="Unassembled WGS sequence"/>
</dbReference>
<reference evidence="1 2" key="1">
    <citation type="journal article" date="2018" name="Front. Plant Sci.">
        <title>Red Clover (Trifolium pratense) and Zigzag Clover (T. medium) - A Picture of Genomic Similarities and Differences.</title>
        <authorList>
            <person name="Dluhosova J."/>
            <person name="Istvanek J."/>
            <person name="Nedelnik J."/>
            <person name="Repkova J."/>
        </authorList>
    </citation>
    <scope>NUCLEOTIDE SEQUENCE [LARGE SCALE GENOMIC DNA]</scope>
    <source>
        <strain evidence="2">cv. 10/8</strain>
        <tissue evidence="1">Leaf</tissue>
    </source>
</reference>
<dbReference type="AlphaFoldDB" id="A0A392V2H0"/>
<name>A0A392V2H0_9FABA</name>
<dbReference type="EMBL" id="LXQA011045161">
    <property type="protein sequence ID" value="MCI82504.1"/>
    <property type="molecule type" value="Genomic_DNA"/>
</dbReference>
<organism evidence="1 2">
    <name type="scientific">Trifolium medium</name>
    <dbReference type="NCBI Taxonomy" id="97028"/>
    <lineage>
        <taxon>Eukaryota</taxon>
        <taxon>Viridiplantae</taxon>
        <taxon>Streptophyta</taxon>
        <taxon>Embryophyta</taxon>
        <taxon>Tracheophyta</taxon>
        <taxon>Spermatophyta</taxon>
        <taxon>Magnoliopsida</taxon>
        <taxon>eudicotyledons</taxon>
        <taxon>Gunneridae</taxon>
        <taxon>Pentapetalae</taxon>
        <taxon>rosids</taxon>
        <taxon>fabids</taxon>
        <taxon>Fabales</taxon>
        <taxon>Fabaceae</taxon>
        <taxon>Papilionoideae</taxon>
        <taxon>50 kb inversion clade</taxon>
        <taxon>NPAAA clade</taxon>
        <taxon>Hologalegina</taxon>
        <taxon>IRL clade</taxon>
        <taxon>Trifolieae</taxon>
        <taxon>Trifolium</taxon>
    </lineage>
</organism>
<comment type="caution">
    <text evidence="1">The sequence shown here is derived from an EMBL/GenBank/DDBJ whole genome shotgun (WGS) entry which is preliminary data.</text>
</comment>
<sequence>MRSTDDHENGIEWLKCNVDAAFFVDSGRTAMGACFRNSS</sequence>
<feature type="non-terminal residue" evidence="1">
    <location>
        <position position="39"/>
    </location>
</feature>
<proteinExistence type="predicted"/>
<keyword evidence="2" id="KW-1185">Reference proteome</keyword>
<protein>
    <submittedName>
        <fullName evidence="1">Uncharacterized protein</fullName>
    </submittedName>
</protein>
<accession>A0A392V2H0</accession>